<evidence type="ECO:0000313" key="8">
    <source>
        <dbReference type="EMBL" id="KKQ48349.1"/>
    </source>
</evidence>
<keyword evidence="6" id="KW-1003">Cell membrane</keyword>
<dbReference type="Pfam" id="PF00702">
    <property type="entry name" value="Hydrolase"/>
    <property type="match status" value="1"/>
</dbReference>
<keyword evidence="3 6" id="KW-0812">Transmembrane</keyword>
<dbReference type="InterPro" id="IPR023214">
    <property type="entry name" value="HAD_sf"/>
</dbReference>
<evidence type="ECO:0000256" key="3">
    <source>
        <dbReference type="ARBA" id="ARBA00022692"/>
    </source>
</evidence>
<dbReference type="InterPro" id="IPR023299">
    <property type="entry name" value="ATPase_P-typ_cyto_dom_N"/>
</dbReference>
<evidence type="ECO:0000256" key="5">
    <source>
        <dbReference type="ARBA" id="ARBA00023136"/>
    </source>
</evidence>
<dbReference type="NCBIfam" id="TIGR01494">
    <property type="entry name" value="ATPase_P-type"/>
    <property type="match status" value="1"/>
</dbReference>
<sequence length="633" mass="68571">MLVTEIFKETKFKRLAVTLLFIIPLEILSIFSVHLPSFIEYPLFAGIIFFFGREVIWGGIQSLLRFNFSNINLLMTVATFGALYLGELEEAVVIIILFAVSEALEEFGITRSQNALEELAEKTPKTALLKGQKDKISIEKIVIGDIVVIKPGDYIPLDGIVVEGESLVDESTITGEPLPKNKYKGELVFAGTISSQGYLEIKVTKTSKDTTLAKIIDLTFSAADRKSQAAKFIEKFASAYTPIVMGVALLVTIVPVFGFNQPFNTWFVQSLTLLLIACPCALVISTPITIFSAIGNATRRGVLIKGGQFLEEMGRIKAIAFDKTRTLTQGEPMVSDVIPLNGVSKQELLNCMAGAEAFSEHPIAKSIVESAHKMAGEMHSYSNFKAVMGKGISGECLVCVDKHHCIGTLRFIMEEHSVDKRVIEIVEGFEKDGKTAIVVCDAKKVKGVIGVVDAIRPESKATIHELHRLKVKTAMLTGDNASAAAYVAKEVGVDEIHANLLPDEKVIQLTNLVTKYGDVAMVGDGVNDAPALTIASVGIAMGAIGSEVAVENADVALMNNNLQLIPFLVRLGREANRTIRFNIGGALGVKILFLLMALFGKSSLALAIFADVGMTIVVVTNGLRLFSFEPKKI</sequence>
<dbReference type="Pfam" id="PF00122">
    <property type="entry name" value="E1-E2_ATPase"/>
    <property type="match status" value="1"/>
</dbReference>
<dbReference type="InterPro" id="IPR001757">
    <property type="entry name" value="P_typ_ATPase"/>
</dbReference>
<gene>
    <name evidence="8" type="ORF">US68_C0036G0006</name>
</gene>
<dbReference type="PANTHER" id="PTHR48085:SF5">
    <property type="entry name" value="CADMIUM_ZINC-TRANSPORTING ATPASE HMA4-RELATED"/>
    <property type="match status" value="1"/>
</dbReference>
<feature type="transmembrane region" description="Helical" evidence="6">
    <location>
        <begin position="605"/>
        <end position="626"/>
    </location>
</feature>
<reference evidence="8 9" key="1">
    <citation type="journal article" date="2015" name="Nature">
        <title>rRNA introns, odd ribosomes, and small enigmatic genomes across a large radiation of phyla.</title>
        <authorList>
            <person name="Brown C.T."/>
            <person name="Hug L.A."/>
            <person name="Thomas B.C."/>
            <person name="Sharon I."/>
            <person name="Castelle C.J."/>
            <person name="Singh A."/>
            <person name="Wilkins M.J."/>
            <person name="Williams K.H."/>
            <person name="Banfield J.F."/>
        </authorList>
    </citation>
    <scope>NUCLEOTIDE SEQUENCE [LARGE SCALE GENOMIC DNA]</scope>
</reference>
<feature type="transmembrane region" description="Helical" evidence="6">
    <location>
        <begin position="41"/>
        <end position="60"/>
    </location>
</feature>
<dbReference type="SUPFAM" id="SSF81653">
    <property type="entry name" value="Calcium ATPase, transduction domain A"/>
    <property type="match status" value="1"/>
</dbReference>
<keyword evidence="5 6" id="KW-0472">Membrane</keyword>
<protein>
    <recommendedName>
        <fullName evidence="7">P-type ATPase A domain-containing protein</fullName>
    </recommendedName>
</protein>
<evidence type="ECO:0000256" key="4">
    <source>
        <dbReference type="ARBA" id="ARBA00022989"/>
    </source>
</evidence>
<feature type="transmembrane region" description="Helical" evidence="6">
    <location>
        <begin position="271"/>
        <end position="295"/>
    </location>
</feature>
<dbReference type="GO" id="GO:0019829">
    <property type="term" value="F:ATPase-coupled monoatomic cation transmembrane transporter activity"/>
    <property type="evidence" value="ECO:0007669"/>
    <property type="project" value="InterPro"/>
</dbReference>
<keyword evidence="6" id="KW-0479">Metal-binding</keyword>
<evidence type="ECO:0000313" key="9">
    <source>
        <dbReference type="Proteomes" id="UP000034231"/>
    </source>
</evidence>
<dbReference type="Proteomes" id="UP000034231">
    <property type="component" value="Unassembled WGS sequence"/>
</dbReference>
<keyword evidence="4 6" id="KW-1133">Transmembrane helix</keyword>
<evidence type="ECO:0000256" key="1">
    <source>
        <dbReference type="ARBA" id="ARBA00004370"/>
    </source>
</evidence>
<dbReference type="InterPro" id="IPR051014">
    <property type="entry name" value="Cation_Transport_ATPase_IB"/>
</dbReference>
<dbReference type="InterPro" id="IPR008250">
    <property type="entry name" value="ATPase_P-typ_transduc_dom_A_sf"/>
</dbReference>
<dbReference type="GO" id="GO:0046872">
    <property type="term" value="F:metal ion binding"/>
    <property type="evidence" value="ECO:0007669"/>
    <property type="project" value="UniProtKB-KW"/>
</dbReference>
<comment type="subcellular location">
    <subcellularLocation>
        <location evidence="6">Cell membrane</location>
    </subcellularLocation>
    <subcellularLocation>
        <location evidence="1">Membrane</location>
    </subcellularLocation>
</comment>
<keyword evidence="6" id="KW-0067">ATP-binding</keyword>
<dbReference type="InterPro" id="IPR027256">
    <property type="entry name" value="P-typ_ATPase_IB"/>
</dbReference>
<feature type="domain" description="P-type ATPase A" evidence="7">
    <location>
        <begin position="129"/>
        <end position="219"/>
    </location>
</feature>
<dbReference type="GO" id="GO:0005886">
    <property type="term" value="C:plasma membrane"/>
    <property type="evidence" value="ECO:0007669"/>
    <property type="project" value="UniProtKB-SubCell"/>
</dbReference>
<dbReference type="InterPro" id="IPR036412">
    <property type="entry name" value="HAD-like_sf"/>
</dbReference>
<organism evidence="8 9">
    <name type="scientific">Candidatus Shapirobacteria bacterium GW2011_GWE1_38_10</name>
    <dbReference type="NCBI Taxonomy" id="1618488"/>
    <lineage>
        <taxon>Bacteria</taxon>
        <taxon>Candidatus Shapironibacteriota</taxon>
    </lineage>
</organism>
<dbReference type="InterPro" id="IPR059000">
    <property type="entry name" value="ATPase_P-type_domA"/>
</dbReference>
<dbReference type="SUPFAM" id="SSF56784">
    <property type="entry name" value="HAD-like"/>
    <property type="match status" value="1"/>
</dbReference>
<dbReference type="EMBL" id="LBTX01000036">
    <property type="protein sequence ID" value="KKQ48349.1"/>
    <property type="molecule type" value="Genomic_DNA"/>
</dbReference>
<dbReference type="PRINTS" id="PR00119">
    <property type="entry name" value="CATATPASE"/>
</dbReference>
<dbReference type="NCBIfam" id="TIGR01525">
    <property type="entry name" value="ATPase-IB_hvy"/>
    <property type="match status" value="1"/>
</dbReference>
<dbReference type="Gene3D" id="2.70.150.10">
    <property type="entry name" value="Calcium-transporting ATPase, cytoplasmic transduction domain A"/>
    <property type="match status" value="1"/>
</dbReference>
<evidence type="ECO:0000259" key="7">
    <source>
        <dbReference type="Pfam" id="PF00122"/>
    </source>
</evidence>
<dbReference type="Gene3D" id="3.40.1110.10">
    <property type="entry name" value="Calcium-transporting ATPase, cytoplasmic domain N"/>
    <property type="match status" value="1"/>
</dbReference>
<dbReference type="Gene3D" id="3.40.50.1000">
    <property type="entry name" value="HAD superfamily/HAD-like"/>
    <property type="match status" value="1"/>
</dbReference>
<evidence type="ECO:0000256" key="2">
    <source>
        <dbReference type="ARBA" id="ARBA00006024"/>
    </source>
</evidence>
<dbReference type="AlphaFoldDB" id="A0A0G0KGL6"/>
<dbReference type="PATRIC" id="fig|1618488.3.peg.1046"/>
<dbReference type="PRINTS" id="PR00941">
    <property type="entry name" value="CDATPASE"/>
</dbReference>
<comment type="caution">
    <text evidence="8">The sequence shown here is derived from an EMBL/GenBank/DDBJ whole genome shotgun (WGS) entry which is preliminary data.</text>
</comment>
<comment type="similarity">
    <text evidence="2 6">Belongs to the cation transport ATPase (P-type) (TC 3.A.3) family. Type IB subfamily.</text>
</comment>
<evidence type="ECO:0000256" key="6">
    <source>
        <dbReference type="RuleBase" id="RU362081"/>
    </source>
</evidence>
<proteinExistence type="inferred from homology"/>
<keyword evidence="6" id="KW-0547">Nucleotide-binding</keyword>
<name>A0A0G0KGL6_9BACT</name>
<dbReference type="NCBIfam" id="TIGR01512">
    <property type="entry name" value="ATPase-IB2_Cd"/>
    <property type="match status" value="1"/>
</dbReference>
<dbReference type="InterPro" id="IPR023298">
    <property type="entry name" value="ATPase_P-typ_TM_dom_sf"/>
</dbReference>
<dbReference type="GO" id="GO:0005524">
    <property type="term" value="F:ATP binding"/>
    <property type="evidence" value="ECO:0007669"/>
    <property type="project" value="UniProtKB-UniRule"/>
</dbReference>
<feature type="transmembrane region" description="Helical" evidence="6">
    <location>
        <begin position="12"/>
        <end position="35"/>
    </location>
</feature>
<dbReference type="FunFam" id="2.70.150.10:FF:000002">
    <property type="entry name" value="Copper-transporting ATPase 1, putative"/>
    <property type="match status" value="1"/>
</dbReference>
<accession>A0A0G0KGL6</accession>
<dbReference type="SUPFAM" id="SSF81665">
    <property type="entry name" value="Calcium ATPase, transmembrane domain M"/>
    <property type="match status" value="1"/>
</dbReference>
<feature type="transmembrane region" description="Helical" evidence="6">
    <location>
        <begin position="236"/>
        <end position="259"/>
    </location>
</feature>
<dbReference type="GO" id="GO:0016887">
    <property type="term" value="F:ATP hydrolysis activity"/>
    <property type="evidence" value="ECO:0007669"/>
    <property type="project" value="InterPro"/>
</dbReference>
<feature type="transmembrane region" description="Helical" evidence="6">
    <location>
        <begin position="579"/>
        <end position="599"/>
    </location>
</feature>
<dbReference type="PANTHER" id="PTHR48085">
    <property type="entry name" value="CADMIUM/ZINC-TRANSPORTING ATPASE HMA2-RELATED"/>
    <property type="match status" value="1"/>
</dbReference>